<dbReference type="PANTHER" id="PTHR38687">
    <property type="entry name" value="CELL DIVISION PROTEIN DEDD-RELATED"/>
    <property type="match status" value="1"/>
</dbReference>
<keyword evidence="4" id="KW-1185">Reference proteome</keyword>
<dbReference type="Proteomes" id="UP001168167">
    <property type="component" value="Unassembled WGS sequence"/>
</dbReference>
<evidence type="ECO:0000313" key="4">
    <source>
        <dbReference type="Proteomes" id="UP001168167"/>
    </source>
</evidence>
<reference evidence="3" key="2">
    <citation type="journal article" date="2023" name="Microbiome">
        <title>Synthase-selected sorting approach identifies a beta-lactone synthase in a nudibranch symbiotic bacterium.</title>
        <authorList>
            <person name="Dzunkova M."/>
            <person name="La Clair J.J."/>
            <person name="Tyml T."/>
            <person name="Doud D."/>
            <person name="Schulz F."/>
            <person name="Piquer-Esteban S."/>
            <person name="Porcel Sanchis D."/>
            <person name="Osborn A."/>
            <person name="Robinson D."/>
            <person name="Louie K.B."/>
            <person name="Bowen B.P."/>
            <person name="Bowers R.M."/>
            <person name="Lee J."/>
            <person name="Arnau V."/>
            <person name="Diaz-Villanueva W."/>
            <person name="Stepanauskas R."/>
            <person name="Gosliner T."/>
            <person name="Date S.V."/>
            <person name="Northen T.R."/>
            <person name="Cheng J.F."/>
            <person name="Burkart M.D."/>
            <person name="Woyke T."/>
        </authorList>
    </citation>
    <scope>NUCLEOTIDE SEQUENCE</scope>
    <source>
        <strain evidence="3">Df01</strain>
    </source>
</reference>
<dbReference type="PROSITE" id="PS51724">
    <property type="entry name" value="SPOR"/>
    <property type="match status" value="1"/>
</dbReference>
<feature type="transmembrane region" description="Helical" evidence="1">
    <location>
        <begin position="33"/>
        <end position="50"/>
    </location>
</feature>
<evidence type="ECO:0000259" key="2">
    <source>
        <dbReference type="PROSITE" id="PS51724"/>
    </source>
</evidence>
<dbReference type="SUPFAM" id="SSF110997">
    <property type="entry name" value="Sporulation related repeat"/>
    <property type="match status" value="2"/>
</dbReference>
<accession>A0ABT7QL31</accession>
<sequence length="283" mass="30959">MSSPKIESTSTVGEENIERQQAAEYRRQLRHRFLGAIAVFSLAMLLWQFGNAPLPSPATPTTPATIDSPVNQQITTAVITAQDTKLIPVELSPTQKSITIFTTTDAVTLMPNAVAELSATAPAIKVTTNISSKSDNTLWLQVGAFNKKSNANHLAEKLRAKKLDVSITKNKNLFVVRIEQLLDKAAQQRAQRIAYSITKKITADETPSFALQLGAFVDESRAKKQVAQLQKDNINASIQNIERGGKPLFRVIVADYSTKNAAKQAQKTVLTKTGIIGHVIKIR</sequence>
<dbReference type="EMBL" id="JANQAO010000002">
    <property type="protein sequence ID" value="MDM5147426.1"/>
    <property type="molecule type" value="Genomic_DNA"/>
</dbReference>
<evidence type="ECO:0000313" key="3">
    <source>
        <dbReference type="EMBL" id="MDM5147426.1"/>
    </source>
</evidence>
<keyword evidence="1" id="KW-0472">Membrane</keyword>
<dbReference type="InterPro" id="IPR052521">
    <property type="entry name" value="Cell_div_SPOR-domain"/>
</dbReference>
<keyword evidence="1" id="KW-1133">Transmembrane helix</keyword>
<evidence type="ECO:0000256" key="1">
    <source>
        <dbReference type="SAM" id="Phobius"/>
    </source>
</evidence>
<gene>
    <name evidence="3" type="ORF">NQX30_03455</name>
</gene>
<organism evidence="3 4">
    <name type="scientific">Candidatus Doriopsillibacter californiensis</name>
    <dbReference type="NCBI Taxonomy" id="2970740"/>
    <lineage>
        <taxon>Bacteria</taxon>
        <taxon>Pseudomonadati</taxon>
        <taxon>Pseudomonadota</taxon>
        <taxon>Gammaproteobacteria</taxon>
        <taxon>Candidatus Tethybacterales</taxon>
        <taxon>Candidatus Persebacteraceae</taxon>
        <taxon>Candidatus Doriopsillibacter</taxon>
    </lineage>
</organism>
<dbReference type="InterPro" id="IPR007730">
    <property type="entry name" value="SPOR-like_dom"/>
</dbReference>
<comment type="caution">
    <text evidence="3">The sequence shown here is derived from an EMBL/GenBank/DDBJ whole genome shotgun (WGS) entry which is preliminary data.</text>
</comment>
<keyword evidence="1" id="KW-0812">Transmembrane</keyword>
<dbReference type="Gene3D" id="3.30.70.1070">
    <property type="entry name" value="Sporulation related repeat"/>
    <property type="match status" value="2"/>
</dbReference>
<proteinExistence type="predicted"/>
<name>A0ABT7QL31_9GAMM</name>
<feature type="domain" description="SPOR" evidence="2">
    <location>
        <begin position="203"/>
        <end position="282"/>
    </location>
</feature>
<dbReference type="InterPro" id="IPR036680">
    <property type="entry name" value="SPOR-like_sf"/>
</dbReference>
<protein>
    <submittedName>
        <fullName evidence="3">SPOR domain-containing protein</fullName>
    </submittedName>
</protein>
<reference evidence="3" key="1">
    <citation type="submission" date="2022-08" db="EMBL/GenBank/DDBJ databases">
        <authorList>
            <person name="Dzunkova M."/>
            <person name="La Clair J."/>
            <person name="Tyml T."/>
            <person name="Doud D."/>
            <person name="Schulz F."/>
            <person name="Piquer S."/>
            <person name="Porcel Sanchis D."/>
            <person name="Osborn A."/>
            <person name="Robinson D."/>
            <person name="Louie K.B."/>
            <person name="Bowen B.P."/>
            <person name="Bowers R."/>
            <person name="Lee J."/>
            <person name="Arnau Llombart V."/>
            <person name="Diaz Villanueva W."/>
            <person name="Gosliner T."/>
            <person name="Northen T."/>
            <person name="Cheng J.-F."/>
            <person name="Burkart M.D."/>
            <person name="Woyke T."/>
        </authorList>
    </citation>
    <scope>NUCLEOTIDE SEQUENCE</scope>
    <source>
        <strain evidence="3">Df01</strain>
    </source>
</reference>
<dbReference type="Pfam" id="PF05036">
    <property type="entry name" value="SPOR"/>
    <property type="match status" value="2"/>
</dbReference>
<dbReference type="PANTHER" id="PTHR38687:SF1">
    <property type="entry name" value="CELL DIVISION PROTEIN DEDD"/>
    <property type="match status" value="1"/>
</dbReference>